<accession>A0ABY7BF67</accession>
<name>A0ABY7BF67_9PSEU</name>
<feature type="region of interest" description="Disordered" evidence="2">
    <location>
        <begin position="115"/>
        <end position="187"/>
    </location>
</feature>
<dbReference type="Pfam" id="PF02575">
    <property type="entry name" value="YbaB_DNA_bd"/>
    <property type="match status" value="1"/>
</dbReference>
<keyword evidence="1" id="KW-0175">Coiled coil</keyword>
<gene>
    <name evidence="3" type="ORF">ORV05_16395</name>
</gene>
<dbReference type="SUPFAM" id="SSF82607">
    <property type="entry name" value="YbaB-like"/>
    <property type="match status" value="1"/>
</dbReference>
<evidence type="ECO:0000313" key="4">
    <source>
        <dbReference type="Proteomes" id="UP001163203"/>
    </source>
</evidence>
<dbReference type="Proteomes" id="UP001163203">
    <property type="component" value="Chromosome"/>
</dbReference>
<dbReference type="RefSeq" id="WP_268759365.1">
    <property type="nucleotide sequence ID" value="NZ_CP113836.1"/>
</dbReference>
<feature type="compositionally biased region" description="Pro residues" evidence="2">
    <location>
        <begin position="146"/>
        <end position="165"/>
    </location>
</feature>
<sequence length="187" mass="19596">MTQIDQPGGADPIAEFTAELEQIKAKAEEVQELVRTASATVRSPDGAVTVTVGATGALTNIAFGPRAYQRPPEALSGLVMQTLGAAQKQVATQVSGAFGGLVGENSAAMEVLEEFLPRDPEDGDDGTDSEAASFARPTAPEDVRPAPAPRPVAPPPPPAAPQEPPRPPRRPTTRPPLDEDDDFTNPW</sequence>
<dbReference type="EMBL" id="CP113836">
    <property type="protein sequence ID" value="WAL69278.1"/>
    <property type="molecule type" value="Genomic_DNA"/>
</dbReference>
<proteinExistence type="predicted"/>
<dbReference type="Gene3D" id="3.30.1310.10">
    <property type="entry name" value="Nucleoid-associated protein YbaB-like domain"/>
    <property type="match status" value="1"/>
</dbReference>
<evidence type="ECO:0000313" key="3">
    <source>
        <dbReference type="EMBL" id="WAL69278.1"/>
    </source>
</evidence>
<evidence type="ECO:0000256" key="1">
    <source>
        <dbReference type="SAM" id="Coils"/>
    </source>
</evidence>
<dbReference type="InterPro" id="IPR036894">
    <property type="entry name" value="YbaB-like_sf"/>
</dbReference>
<evidence type="ECO:0000256" key="2">
    <source>
        <dbReference type="SAM" id="MobiDB-lite"/>
    </source>
</evidence>
<protein>
    <submittedName>
        <fullName evidence="3">YbaB/EbfC family nucleoid-associated protein</fullName>
    </submittedName>
</protein>
<feature type="coiled-coil region" evidence="1">
    <location>
        <begin position="13"/>
        <end position="40"/>
    </location>
</feature>
<dbReference type="InterPro" id="IPR004401">
    <property type="entry name" value="YbaB/EbfC"/>
</dbReference>
<reference evidence="3" key="1">
    <citation type="submission" date="2022-11" db="EMBL/GenBank/DDBJ databases">
        <authorList>
            <person name="Mo P."/>
        </authorList>
    </citation>
    <scope>NUCLEOTIDE SEQUENCE</scope>
    <source>
        <strain evidence="3">HUAS 11-8</strain>
    </source>
</reference>
<feature type="compositionally biased region" description="Acidic residues" evidence="2">
    <location>
        <begin position="178"/>
        <end position="187"/>
    </location>
</feature>
<organism evidence="3 4">
    <name type="scientific">Amycolatopsis cynarae</name>
    <dbReference type="NCBI Taxonomy" id="2995223"/>
    <lineage>
        <taxon>Bacteria</taxon>
        <taxon>Bacillati</taxon>
        <taxon>Actinomycetota</taxon>
        <taxon>Actinomycetes</taxon>
        <taxon>Pseudonocardiales</taxon>
        <taxon>Pseudonocardiaceae</taxon>
        <taxon>Amycolatopsis</taxon>
    </lineage>
</organism>
<keyword evidence="4" id="KW-1185">Reference proteome</keyword>